<dbReference type="RefSeq" id="XP_033681569.1">
    <property type="nucleotide sequence ID" value="XM_033829434.1"/>
</dbReference>
<evidence type="ECO:0008006" key="3">
    <source>
        <dbReference type="Google" id="ProtNLM"/>
    </source>
</evidence>
<dbReference type="Proteomes" id="UP000800094">
    <property type="component" value="Unassembled WGS sequence"/>
</dbReference>
<dbReference type="GeneID" id="54582764"/>
<reference evidence="1" key="1">
    <citation type="journal article" date="2020" name="Stud. Mycol.">
        <title>101 Dothideomycetes genomes: a test case for predicting lifestyles and emergence of pathogens.</title>
        <authorList>
            <person name="Haridas S."/>
            <person name="Albert R."/>
            <person name="Binder M."/>
            <person name="Bloem J."/>
            <person name="Labutti K."/>
            <person name="Salamov A."/>
            <person name="Andreopoulos B."/>
            <person name="Baker S."/>
            <person name="Barry K."/>
            <person name="Bills G."/>
            <person name="Bluhm B."/>
            <person name="Cannon C."/>
            <person name="Castanera R."/>
            <person name="Culley D."/>
            <person name="Daum C."/>
            <person name="Ezra D."/>
            <person name="Gonzalez J."/>
            <person name="Henrissat B."/>
            <person name="Kuo A."/>
            <person name="Liang C."/>
            <person name="Lipzen A."/>
            <person name="Lutzoni F."/>
            <person name="Magnuson J."/>
            <person name="Mondo S."/>
            <person name="Nolan M."/>
            <person name="Ohm R."/>
            <person name="Pangilinan J."/>
            <person name="Park H.-J."/>
            <person name="Ramirez L."/>
            <person name="Alfaro M."/>
            <person name="Sun H."/>
            <person name="Tritt A."/>
            <person name="Yoshinaga Y."/>
            <person name="Zwiers L.-H."/>
            <person name="Turgeon B."/>
            <person name="Goodwin S."/>
            <person name="Spatafora J."/>
            <person name="Crous P."/>
            <person name="Grigoriev I."/>
        </authorList>
    </citation>
    <scope>NUCLEOTIDE SEQUENCE</scope>
    <source>
        <strain evidence="1">CBS 122368</strain>
    </source>
</reference>
<organism evidence="1 2">
    <name type="scientific">Trematosphaeria pertusa</name>
    <dbReference type="NCBI Taxonomy" id="390896"/>
    <lineage>
        <taxon>Eukaryota</taxon>
        <taxon>Fungi</taxon>
        <taxon>Dikarya</taxon>
        <taxon>Ascomycota</taxon>
        <taxon>Pezizomycotina</taxon>
        <taxon>Dothideomycetes</taxon>
        <taxon>Pleosporomycetidae</taxon>
        <taxon>Pleosporales</taxon>
        <taxon>Massarineae</taxon>
        <taxon>Trematosphaeriaceae</taxon>
        <taxon>Trematosphaeria</taxon>
    </lineage>
</organism>
<dbReference type="AlphaFoldDB" id="A0A6A6I7P1"/>
<protein>
    <recommendedName>
        <fullName evidence="3">CCHC-type domain-containing protein</fullName>
    </recommendedName>
</protein>
<dbReference type="OrthoDB" id="3863715at2759"/>
<keyword evidence="2" id="KW-1185">Reference proteome</keyword>
<name>A0A6A6I7P1_9PLEO</name>
<dbReference type="EMBL" id="ML987198">
    <property type="protein sequence ID" value="KAF2246565.1"/>
    <property type="molecule type" value="Genomic_DNA"/>
</dbReference>
<accession>A0A6A6I7P1</accession>
<evidence type="ECO:0000313" key="2">
    <source>
        <dbReference type="Proteomes" id="UP000800094"/>
    </source>
</evidence>
<proteinExistence type="predicted"/>
<evidence type="ECO:0000313" key="1">
    <source>
        <dbReference type="EMBL" id="KAF2246565.1"/>
    </source>
</evidence>
<sequence>MSSLSRRACFKCGNVGHYAGEPPCLWPPPTLQWDAVASARREMALSIPVPGSRKHELCDTVTRGTRD</sequence>
<gene>
    <name evidence="1" type="ORF">BU26DRAFT_521018</name>
</gene>